<dbReference type="EMBL" id="JQCE01000058">
    <property type="protein sequence ID" value="KRO15912.1"/>
    <property type="molecule type" value="Genomic_DNA"/>
</dbReference>
<reference evidence="1 2" key="1">
    <citation type="journal article" date="2015" name="Genome Announc.">
        <title>Expanding the biotechnology potential of lactobacilli through comparative genomics of 213 strains and associated genera.</title>
        <authorList>
            <person name="Sun Z."/>
            <person name="Harris H.M."/>
            <person name="McCann A."/>
            <person name="Guo C."/>
            <person name="Argimon S."/>
            <person name="Zhang W."/>
            <person name="Yang X."/>
            <person name="Jeffery I.B."/>
            <person name="Cooney J.C."/>
            <person name="Kagawa T.F."/>
            <person name="Liu W."/>
            <person name="Song Y."/>
            <person name="Salvetti E."/>
            <person name="Wrobel A."/>
            <person name="Rasinkangas P."/>
            <person name="Parkhill J."/>
            <person name="Rea M.C."/>
            <person name="O'Sullivan O."/>
            <person name="Ritari J."/>
            <person name="Douillard F.P."/>
            <person name="Paul Ross R."/>
            <person name="Yang R."/>
            <person name="Briner A.E."/>
            <person name="Felis G.E."/>
            <person name="de Vos W.M."/>
            <person name="Barrangou R."/>
            <person name="Klaenhammer T.R."/>
            <person name="Caufield P.W."/>
            <person name="Cui Y."/>
            <person name="Zhang H."/>
            <person name="O'Toole P.W."/>
        </authorList>
    </citation>
    <scope>NUCLEOTIDE SEQUENCE [LARGE SCALE GENOMIC DNA]</scope>
    <source>
        <strain evidence="1 2">DSM 24301</strain>
    </source>
</reference>
<name>A0A0R2MQL8_9LACO</name>
<dbReference type="AlphaFoldDB" id="A0A0R2MQL8"/>
<accession>A0A0R2MQL8</accession>
<dbReference type="PATRIC" id="fig|1293598.4.peg.2195"/>
<protein>
    <submittedName>
        <fullName evidence="1">Uncharacterized protein</fullName>
    </submittedName>
</protein>
<sequence>MAFSTYYRRVDYFKTAASSQRNIIFGSNAFGISYYHNFFYVLYSQGVNGIKLNKYDIDGNLVATKDDSQTFITVGDHGNVSNSTQMTYDAAGNIFVVITYATDTPRLYKITTNLQVFQYKLPNISSVVDADILMDKLGNLFLIRYSGSLNSNGVNNLEISKFKNDLTLEWSTLVKGAAVTNVSMDLRGNIYVKNGSMVDVYQQIQA</sequence>
<gene>
    <name evidence="1" type="ORF">IV56_GL002103</name>
</gene>
<dbReference type="Proteomes" id="UP000050969">
    <property type="component" value="Unassembled WGS sequence"/>
</dbReference>
<comment type="caution">
    <text evidence="1">The sequence shown here is derived from an EMBL/GenBank/DDBJ whole genome shotgun (WGS) entry which is preliminary data.</text>
</comment>
<dbReference type="Gene3D" id="2.180.10.10">
    <property type="entry name" value="RHS repeat-associated core"/>
    <property type="match status" value="1"/>
</dbReference>
<evidence type="ECO:0000313" key="2">
    <source>
        <dbReference type="Proteomes" id="UP000050969"/>
    </source>
</evidence>
<organism evidence="1 2">
    <name type="scientific">Lacticaseibacillus saniviri JCM 17471 = DSM 24301</name>
    <dbReference type="NCBI Taxonomy" id="1293598"/>
    <lineage>
        <taxon>Bacteria</taxon>
        <taxon>Bacillati</taxon>
        <taxon>Bacillota</taxon>
        <taxon>Bacilli</taxon>
        <taxon>Lactobacillales</taxon>
        <taxon>Lactobacillaceae</taxon>
        <taxon>Lacticaseibacillus</taxon>
    </lineage>
</organism>
<keyword evidence="2" id="KW-1185">Reference proteome</keyword>
<proteinExistence type="predicted"/>
<evidence type="ECO:0000313" key="1">
    <source>
        <dbReference type="EMBL" id="KRO15912.1"/>
    </source>
</evidence>